<dbReference type="Pfam" id="PF00563">
    <property type="entry name" value="EAL"/>
    <property type="match status" value="1"/>
</dbReference>
<organism evidence="11 12">
    <name type="scientific">Ectopseudomonas hydrolytica</name>
    <dbReference type="NCBI Taxonomy" id="2493633"/>
    <lineage>
        <taxon>Bacteria</taxon>
        <taxon>Pseudomonadati</taxon>
        <taxon>Pseudomonadota</taxon>
        <taxon>Gammaproteobacteria</taxon>
        <taxon>Pseudomonadales</taxon>
        <taxon>Pseudomonadaceae</taxon>
        <taxon>Ectopseudomonas</taxon>
    </lineage>
</organism>
<evidence type="ECO:0000256" key="7">
    <source>
        <dbReference type="ARBA" id="ARBA00022989"/>
    </source>
</evidence>
<dbReference type="Gene3D" id="3.20.20.450">
    <property type="entry name" value="EAL domain"/>
    <property type="match status" value="1"/>
</dbReference>
<dbReference type="InterPro" id="IPR035919">
    <property type="entry name" value="EAL_sf"/>
</dbReference>
<dbReference type="EC" id="3.1.4.52" evidence="2"/>
<evidence type="ECO:0000256" key="6">
    <source>
        <dbReference type="ARBA" id="ARBA00022801"/>
    </source>
</evidence>
<dbReference type="InterPro" id="IPR001633">
    <property type="entry name" value="EAL_dom"/>
</dbReference>
<dbReference type="InterPro" id="IPR024744">
    <property type="entry name" value="CSS-motif_dom"/>
</dbReference>
<reference evidence="11" key="1">
    <citation type="submission" date="2022-06" db="EMBL/GenBank/DDBJ databases">
        <title>Complete genome of Pseudomonas hydrolytica DSWY01T.</title>
        <authorList>
            <person name="Jung J."/>
            <person name="Jeon C.O."/>
        </authorList>
    </citation>
    <scope>NUCLEOTIDE SEQUENCE</scope>
    <source>
        <strain evidence="11">DSWY01</strain>
    </source>
</reference>
<dbReference type="PROSITE" id="PS50883">
    <property type="entry name" value="EAL"/>
    <property type="match status" value="1"/>
</dbReference>
<accession>A0ABY5ACA1</accession>
<keyword evidence="4" id="KW-0973">c-di-GMP</keyword>
<evidence type="ECO:0000313" key="12">
    <source>
        <dbReference type="Proteomes" id="UP001054897"/>
    </source>
</evidence>
<evidence type="ECO:0000256" key="5">
    <source>
        <dbReference type="ARBA" id="ARBA00022692"/>
    </source>
</evidence>
<evidence type="ECO:0000256" key="2">
    <source>
        <dbReference type="ARBA" id="ARBA00012282"/>
    </source>
</evidence>
<keyword evidence="8" id="KW-0472">Membrane</keyword>
<sequence>MPLTAYRTRRSRLRLCASLAVGMLPVVLGLMFLYAQAGIVLRDISRTSAADAVRQIDLMLDNASQAAGEVLPQVGRPCAEVELVLREQVATVPFVRSVNLMDGGRLYCSSLFGAFEEPVDSAAYVAGRLRLLAGNPVTPNHSLLVYRDVVDERGALVAIDGRYLANVLQSVDRGAFMQLLVGEQWMPRSGLVRAGRLPEYPLARVALSSTRYPYQVRAAFPGGARLRYMGEQYPVLFVLLGLLGALAGVGSHWLLARSSSPSIELRRALQAGEFIPYFQPLVRSGTQQWIGAEVLMRWQHPREGLVRPDLFIPLAESSGLIVPMTRELMRQTAELLAPVADRLGGGFHVGINIAAAHCRSRELVEDCRNFLQAFEPGQVVLSLELTERELLEPDAFTDQLFADLHEMGVKIALDDFGTGHSSLSYLHKLKVDYLKIDQSFVAMIGKDALSLHILDSVIDLCAKLQLEVIAEGVEDELQLRYLGDRRVDYLQGYLFGRPLPAAEFLACALDEPAASVQLPG</sequence>
<evidence type="ECO:0000256" key="8">
    <source>
        <dbReference type="ARBA" id="ARBA00023136"/>
    </source>
</evidence>
<proteinExistence type="predicted"/>
<keyword evidence="6" id="KW-0378">Hydrolase</keyword>
<gene>
    <name evidence="11" type="ORF">L1F06_008605</name>
</gene>
<feature type="domain" description="EAL" evidence="10">
    <location>
        <begin position="258"/>
        <end position="512"/>
    </location>
</feature>
<keyword evidence="7" id="KW-1133">Transmembrane helix</keyword>
<protein>
    <recommendedName>
        <fullName evidence="2">cyclic-guanylate-specific phosphodiesterase</fullName>
        <ecNumber evidence="2">3.1.4.52</ecNumber>
    </recommendedName>
</protein>
<evidence type="ECO:0000256" key="3">
    <source>
        <dbReference type="ARBA" id="ARBA00022475"/>
    </source>
</evidence>
<dbReference type="PANTHER" id="PTHR33121">
    <property type="entry name" value="CYCLIC DI-GMP PHOSPHODIESTERASE PDEF"/>
    <property type="match status" value="1"/>
</dbReference>
<dbReference type="InterPro" id="IPR050706">
    <property type="entry name" value="Cyclic-di-GMP_PDE-like"/>
</dbReference>
<comment type="catalytic activity">
    <reaction evidence="9">
        <text>3',3'-c-di-GMP + H2O = 5'-phosphoguanylyl(3'-&gt;5')guanosine + H(+)</text>
        <dbReference type="Rhea" id="RHEA:24902"/>
        <dbReference type="ChEBI" id="CHEBI:15377"/>
        <dbReference type="ChEBI" id="CHEBI:15378"/>
        <dbReference type="ChEBI" id="CHEBI:58754"/>
        <dbReference type="ChEBI" id="CHEBI:58805"/>
        <dbReference type="EC" id="3.1.4.52"/>
    </reaction>
</comment>
<comment type="subcellular location">
    <subcellularLocation>
        <location evidence="1">Cell membrane</location>
        <topology evidence="1">Multi-pass membrane protein</topology>
    </subcellularLocation>
</comment>
<name>A0ABY5ACA1_9GAMM</name>
<evidence type="ECO:0000259" key="10">
    <source>
        <dbReference type="PROSITE" id="PS50883"/>
    </source>
</evidence>
<evidence type="ECO:0000256" key="9">
    <source>
        <dbReference type="ARBA" id="ARBA00034290"/>
    </source>
</evidence>
<evidence type="ECO:0000256" key="4">
    <source>
        <dbReference type="ARBA" id="ARBA00022636"/>
    </source>
</evidence>
<keyword evidence="5" id="KW-0812">Transmembrane</keyword>
<evidence type="ECO:0000313" key="11">
    <source>
        <dbReference type="EMBL" id="USR41470.1"/>
    </source>
</evidence>
<dbReference type="Proteomes" id="UP001054897">
    <property type="component" value="Chromosome"/>
</dbReference>
<evidence type="ECO:0000256" key="1">
    <source>
        <dbReference type="ARBA" id="ARBA00004651"/>
    </source>
</evidence>
<dbReference type="RefSeq" id="WP_129483046.1">
    <property type="nucleotide sequence ID" value="NZ_CP099397.1"/>
</dbReference>
<dbReference type="PANTHER" id="PTHR33121:SF80">
    <property type="entry name" value="CYCLIC DI-GMP PHOSPHODIESTERASE PDEL"/>
    <property type="match status" value="1"/>
</dbReference>
<keyword evidence="3" id="KW-1003">Cell membrane</keyword>
<dbReference type="SMART" id="SM00052">
    <property type="entry name" value="EAL"/>
    <property type="match status" value="1"/>
</dbReference>
<dbReference type="GeneID" id="300081026"/>
<dbReference type="EMBL" id="CP099397">
    <property type="protein sequence ID" value="USR41470.1"/>
    <property type="molecule type" value="Genomic_DNA"/>
</dbReference>
<dbReference type="CDD" id="cd01948">
    <property type="entry name" value="EAL"/>
    <property type="match status" value="1"/>
</dbReference>
<keyword evidence="12" id="KW-1185">Reference proteome</keyword>
<dbReference type="SUPFAM" id="SSF141868">
    <property type="entry name" value="EAL domain-like"/>
    <property type="match status" value="1"/>
</dbReference>
<dbReference type="Pfam" id="PF12792">
    <property type="entry name" value="CSS-motif"/>
    <property type="match status" value="1"/>
</dbReference>